<evidence type="ECO:0000313" key="3">
    <source>
        <dbReference type="EMBL" id="VCU06833.1"/>
    </source>
</evidence>
<keyword evidence="2" id="KW-0472">Membrane</keyword>
<name>A0A3S5CY22_9BRAD</name>
<proteinExistence type="predicted"/>
<dbReference type="NCBIfam" id="NF008528">
    <property type="entry name" value="PRK11463.1-2"/>
    <property type="match status" value="1"/>
</dbReference>
<dbReference type="GO" id="GO:0016020">
    <property type="term" value="C:membrane"/>
    <property type="evidence" value="ECO:0007669"/>
    <property type="project" value="InterPro"/>
</dbReference>
<dbReference type="InterPro" id="IPR007313">
    <property type="entry name" value="FxsA"/>
</dbReference>
<feature type="transmembrane region" description="Helical" evidence="2">
    <location>
        <begin position="79"/>
        <end position="104"/>
    </location>
</feature>
<evidence type="ECO:0008006" key="5">
    <source>
        <dbReference type="Google" id="ProtNLM"/>
    </source>
</evidence>
<evidence type="ECO:0000313" key="4">
    <source>
        <dbReference type="Proteomes" id="UP000289200"/>
    </source>
</evidence>
<dbReference type="Pfam" id="PF04186">
    <property type="entry name" value="FxsA"/>
    <property type="match status" value="1"/>
</dbReference>
<dbReference type="OrthoDB" id="9792788at2"/>
<dbReference type="RefSeq" id="WP_129607257.1">
    <property type="nucleotide sequence ID" value="NZ_UWOC01000011.1"/>
</dbReference>
<dbReference type="EMBL" id="UWOC01000011">
    <property type="protein sequence ID" value="VCU06833.1"/>
    <property type="molecule type" value="Genomic_DNA"/>
</dbReference>
<keyword evidence="2" id="KW-0812">Transmembrane</keyword>
<evidence type="ECO:0000256" key="1">
    <source>
        <dbReference type="SAM" id="MobiDB-lite"/>
    </source>
</evidence>
<accession>A0A3S5CY22</accession>
<feature type="transmembrane region" description="Helical" evidence="2">
    <location>
        <begin position="12"/>
        <end position="40"/>
    </location>
</feature>
<feature type="region of interest" description="Disordered" evidence="1">
    <location>
        <begin position="116"/>
        <end position="174"/>
    </location>
</feature>
<gene>
    <name evidence="3" type="ORF">RHODGE_RHODGE_00157</name>
</gene>
<dbReference type="AlphaFoldDB" id="A0A3S5CY22"/>
<evidence type="ECO:0000256" key="2">
    <source>
        <dbReference type="SAM" id="Phobius"/>
    </source>
</evidence>
<dbReference type="PANTHER" id="PTHR35335">
    <property type="entry name" value="UPF0716 PROTEIN FXSA"/>
    <property type="match status" value="1"/>
</dbReference>
<dbReference type="PANTHER" id="PTHR35335:SF1">
    <property type="entry name" value="UPF0716 PROTEIN FXSA"/>
    <property type="match status" value="1"/>
</dbReference>
<reference evidence="4" key="1">
    <citation type="submission" date="2018-10" db="EMBL/GenBank/DDBJ databases">
        <authorList>
            <person name="Peiro R."/>
            <person name="Begona"/>
            <person name="Cbmso G."/>
            <person name="Lopez M."/>
            <person name="Gonzalez S."/>
            <person name="Sacristan E."/>
            <person name="Castillo E."/>
        </authorList>
    </citation>
    <scope>NUCLEOTIDE SEQUENCE [LARGE SCALE GENOMIC DNA]</scope>
</reference>
<dbReference type="Proteomes" id="UP000289200">
    <property type="component" value="Unassembled WGS sequence"/>
</dbReference>
<sequence length="174" mass="18167">MKIGKWLLPGLLLLPLAELLVFVAVAAVIGLGGATVLLIAGSGIGVLVLHRHGPSWLQEVRDLITGRTVARDPDRPVPAIPALAAVLLAVPGFLTDAAAALLLVPAVRQRLDALLGTGSPRGAPGPGFARRHPGRGPIVDLAPDEWQDVPDPPPRRRRRRPPAEHTPAGRPPGG</sequence>
<keyword evidence="4" id="KW-1185">Reference proteome</keyword>
<keyword evidence="2" id="KW-1133">Transmembrane helix</keyword>
<organism evidence="3 4">
    <name type="scientific">Rhodoplanes serenus</name>
    <dbReference type="NCBI Taxonomy" id="200615"/>
    <lineage>
        <taxon>Bacteria</taxon>
        <taxon>Pseudomonadati</taxon>
        <taxon>Pseudomonadota</taxon>
        <taxon>Alphaproteobacteria</taxon>
        <taxon>Hyphomicrobiales</taxon>
        <taxon>Nitrobacteraceae</taxon>
        <taxon>Rhodoplanes</taxon>
    </lineage>
</organism>
<comment type="caution">
    <text evidence="3">The sequence shown here is derived from an EMBL/GenBank/DDBJ whole genome shotgun (WGS) entry which is preliminary data.</text>
</comment>
<protein>
    <recommendedName>
        <fullName evidence="5">Exlusion protein FxsA</fullName>
    </recommendedName>
</protein>